<comment type="caution">
    <text evidence="3">The sequence shown here is derived from an EMBL/GenBank/DDBJ whole genome shotgun (WGS) entry which is preliminary data.</text>
</comment>
<keyword evidence="4" id="KW-1185">Reference proteome</keyword>
<dbReference type="PROSITE" id="PS50004">
    <property type="entry name" value="C2"/>
    <property type="match status" value="1"/>
</dbReference>
<protein>
    <submittedName>
        <fullName evidence="3">WD40 repeat-like protein</fullName>
    </submittedName>
</protein>
<evidence type="ECO:0000256" key="1">
    <source>
        <dbReference type="ARBA" id="ARBA00022737"/>
    </source>
</evidence>
<dbReference type="Gene3D" id="2.60.40.150">
    <property type="entry name" value="C2 domain"/>
    <property type="match status" value="1"/>
</dbReference>
<dbReference type="Pfam" id="PF00168">
    <property type="entry name" value="C2"/>
    <property type="match status" value="1"/>
</dbReference>
<dbReference type="InterPro" id="IPR035892">
    <property type="entry name" value="C2_domain_sf"/>
</dbReference>
<dbReference type="Pfam" id="PF24883">
    <property type="entry name" value="NPHP3_N"/>
    <property type="match status" value="1"/>
</dbReference>
<accession>A0A8H6XVB0</accession>
<dbReference type="EMBL" id="JACAZI010000011">
    <property type="protein sequence ID" value="KAF7348855.1"/>
    <property type="molecule type" value="Genomic_DNA"/>
</dbReference>
<evidence type="ECO:0000259" key="2">
    <source>
        <dbReference type="PROSITE" id="PS50004"/>
    </source>
</evidence>
<evidence type="ECO:0000313" key="3">
    <source>
        <dbReference type="EMBL" id="KAF7348855.1"/>
    </source>
</evidence>
<dbReference type="PANTHER" id="PTHR10039:SF16">
    <property type="entry name" value="GPI INOSITOL-DEACYLASE"/>
    <property type="match status" value="1"/>
</dbReference>
<name>A0A8H6XVB0_9AGAR</name>
<dbReference type="AlphaFoldDB" id="A0A8H6XVB0"/>
<dbReference type="InterPro" id="IPR000008">
    <property type="entry name" value="C2_dom"/>
</dbReference>
<organism evidence="3 4">
    <name type="scientific">Mycena venus</name>
    <dbReference type="NCBI Taxonomy" id="2733690"/>
    <lineage>
        <taxon>Eukaryota</taxon>
        <taxon>Fungi</taxon>
        <taxon>Dikarya</taxon>
        <taxon>Basidiomycota</taxon>
        <taxon>Agaricomycotina</taxon>
        <taxon>Agaricomycetes</taxon>
        <taxon>Agaricomycetidae</taxon>
        <taxon>Agaricales</taxon>
        <taxon>Marasmiineae</taxon>
        <taxon>Mycenaceae</taxon>
        <taxon>Mycena</taxon>
    </lineage>
</organism>
<gene>
    <name evidence="3" type="ORF">MVEN_01405600</name>
</gene>
<proteinExistence type="predicted"/>
<dbReference type="InterPro" id="IPR027417">
    <property type="entry name" value="P-loop_NTPase"/>
</dbReference>
<dbReference type="Gene3D" id="3.40.50.300">
    <property type="entry name" value="P-loop containing nucleotide triphosphate hydrolases"/>
    <property type="match status" value="1"/>
</dbReference>
<keyword evidence="1" id="KW-0677">Repeat</keyword>
<dbReference type="PANTHER" id="PTHR10039">
    <property type="entry name" value="AMELOGENIN"/>
    <property type="match status" value="1"/>
</dbReference>
<evidence type="ECO:0000313" key="4">
    <source>
        <dbReference type="Proteomes" id="UP000620124"/>
    </source>
</evidence>
<dbReference type="SUPFAM" id="SSF49562">
    <property type="entry name" value="C2 domain (Calcium/lipid-binding domain, CaLB)"/>
    <property type="match status" value="1"/>
</dbReference>
<feature type="domain" description="C2" evidence="2">
    <location>
        <begin position="1"/>
        <end position="110"/>
    </location>
</feature>
<dbReference type="Proteomes" id="UP000620124">
    <property type="component" value="Unassembled WGS sequence"/>
</dbReference>
<dbReference type="SUPFAM" id="SSF52540">
    <property type="entry name" value="P-loop containing nucleoside triphosphate hydrolases"/>
    <property type="match status" value="1"/>
</dbReference>
<dbReference type="CDD" id="cd00030">
    <property type="entry name" value="C2"/>
    <property type="match status" value="1"/>
</dbReference>
<reference evidence="3" key="1">
    <citation type="submission" date="2020-05" db="EMBL/GenBank/DDBJ databases">
        <title>Mycena genomes resolve the evolution of fungal bioluminescence.</title>
        <authorList>
            <person name="Tsai I.J."/>
        </authorList>
    </citation>
    <scope>NUCLEOTIDE SEQUENCE</scope>
    <source>
        <strain evidence="3">CCC161011</strain>
    </source>
</reference>
<dbReference type="OrthoDB" id="163438at2759"/>
<dbReference type="InterPro" id="IPR056884">
    <property type="entry name" value="NPHP3-like_N"/>
</dbReference>
<sequence>MSLLYTLSVQSADGIQWNPGNLHAQKPNLYVKIFLDSVQIGRTRTMKRTITPHWNDQITISWEKPTAVISFKLFHDTPVPMRKDPCLGRLDIESEALLKLCAAETNQKANLQLVAVEAASDGKPSATLLVQVQNVTPAHVKRAINETKIDVEVRQLGNSVSGAGNLAAVLKDVIAKLDILIKVGSGVSEINPYAKVAWKLLTFVYETIKNQQAMDDKTLELVQNMVEVYSFVEDVEALSQKIKRVENVITEITKQTLECAIFLREYTGHGFAGRLMRNTWSDTSQKINGLSAALLKLKDTLDRGLAFQTVFFSVAISADTEYLVQSDKLKSLNPLEQDASQRTMCLPGTRQDVLATITDWLTAPVDSANVLWLHGVAGAGKSTISTTISQYCRNLRRLGAFLFFDRNNPAGSSPGGVIRTVAYWMVMSNKHIRAAISDAITSDAALGTAPIQTQFQKLLLEPLNAAADNILGPITVIFDALDECGNAESRESLVSLIVDEFPKLPPVFRFFITGRPESDIAVRFRARSHITEMQLNITSEATKHDIVAYIHERMENIRQFKPSLEPHWPGQHVVETLAEYSGGLFIWASTACKFIRSFDPKKRLAIIFAAGGSNALDELYTIALRNSADWTDTGFCTRCPLCFGCRRTQPDATN</sequence>
<dbReference type="SMART" id="SM00239">
    <property type="entry name" value="C2"/>
    <property type="match status" value="1"/>
</dbReference>